<gene>
    <name evidence="2 3" type="primary">mca</name>
    <name evidence="3" type="ORF">M3D15_09355</name>
</gene>
<accession>A0ABT2HZ00</accession>
<protein>
    <recommendedName>
        <fullName evidence="2">Mycothiol S-conjugate amidase</fullName>
        <ecNumber evidence="2">3.5.1.115</ecNumber>
    </recommendedName>
</protein>
<dbReference type="PANTHER" id="PTHR12993">
    <property type="entry name" value="N-ACETYLGLUCOSAMINYL-PHOSPHATIDYLINOSITOL DE-N-ACETYLASE-RELATED"/>
    <property type="match status" value="1"/>
</dbReference>
<dbReference type="EMBL" id="JALXSQ010000051">
    <property type="protein sequence ID" value="MCT2043529.1"/>
    <property type="molecule type" value="Genomic_DNA"/>
</dbReference>
<keyword evidence="4" id="KW-1185">Reference proteome</keyword>
<comment type="cofactor">
    <cofactor evidence="2">
        <name>Zn(2+)</name>
        <dbReference type="ChEBI" id="CHEBI:29105"/>
    </cofactor>
    <text evidence="2">Binds 1 zinc ion per subunit.</text>
</comment>
<name>A0ABT2HZ00_9MICO</name>
<keyword evidence="2" id="KW-0378">Hydrolase</keyword>
<dbReference type="RefSeq" id="WP_206394488.1">
    <property type="nucleotide sequence ID" value="NZ_JAFDPW010000001.1"/>
</dbReference>
<keyword evidence="2" id="KW-0479">Metal-binding</keyword>
<dbReference type="SUPFAM" id="SSF102588">
    <property type="entry name" value="LmbE-like"/>
    <property type="match status" value="1"/>
</dbReference>
<evidence type="ECO:0000256" key="2">
    <source>
        <dbReference type="HAMAP-Rule" id="MF_01482"/>
    </source>
</evidence>
<comment type="function">
    <text evidence="2">A mycothiol (MSH, N-acetylcysteinyl-glucosaminyl-inositol) S-conjugate amidase, it recycles conjugated MSH to the N-acetyl cysteine conjugate (AcCys S-conjugate, a mercapturic acid) and the MSH precursor. Involved in MSH-dependent detoxification of a number of alkylating agents and antibiotics.</text>
</comment>
<dbReference type="Pfam" id="PF02585">
    <property type="entry name" value="PIG-L"/>
    <property type="match status" value="1"/>
</dbReference>
<comment type="subunit">
    <text evidence="2">Monomer.</text>
</comment>
<proteinExistence type="inferred from homology"/>
<feature type="binding site" evidence="2">
    <location>
        <position position="14"/>
    </location>
    <ligand>
        <name>Zn(2+)</name>
        <dbReference type="ChEBI" id="CHEBI:29105"/>
    </ligand>
</feature>
<comment type="similarity">
    <text evidence="2">Belongs to the MshB deacetylase family. Mca subfamily.</text>
</comment>
<dbReference type="Gene3D" id="3.40.50.10320">
    <property type="entry name" value="LmbE-like"/>
    <property type="match status" value="1"/>
</dbReference>
<dbReference type="InterPro" id="IPR017811">
    <property type="entry name" value="Mca"/>
</dbReference>
<organism evidence="3 4">
    <name type="scientific">Pseudoclavibacter albus</name>
    <dbReference type="NCBI Taxonomy" id="272241"/>
    <lineage>
        <taxon>Bacteria</taxon>
        <taxon>Bacillati</taxon>
        <taxon>Actinomycetota</taxon>
        <taxon>Actinomycetes</taxon>
        <taxon>Micrococcales</taxon>
        <taxon>Microbacteriaceae</taxon>
        <taxon>Pseudoclavibacter</taxon>
    </lineage>
</organism>
<comment type="catalytic activity">
    <reaction evidence="2">
        <text>mycothiol S-conjugate + H2O = an N-acetyl-L-cysteine-S-conjugate + 1D-myo-inositol 2-amino-2-deoxy-alpha-D-glucopyranoside</text>
        <dbReference type="Rhea" id="RHEA:36543"/>
        <dbReference type="ChEBI" id="CHEBI:15377"/>
        <dbReference type="ChEBI" id="CHEBI:58718"/>
        <dbReference type="ChEBI" id="CHEBI:58886"/>
        <dbReference type="ChEBI" id="CHEBI:59633"/>
        <dbReference type="EC" id="3.5.1.115"/>
    </reaction>
</comment>
<feature type="binding site" evidence="2">
    <location>
        <position position="140"/>
    </location>
    <ligand>
        <name>Zn(2+)</name>
        <dbReference type="ChEBI" id="CHEBI:29105"/>
    </ligand>
</feature>
<evidence type="ECO:0000256" key="1">
    <source>
        <dbReference type="ARBA" id="ARBA00022833"/>
    </source>
</evidence>
<dbReference type="HAMAP" id="MF_01482">
    <property type="entry name" value="Mca"/>
    <property type="match status" value="1"/>
</dbReference>
<reference evidence="3 4" key="1">
    <citation type="submission" date="2022-04" db="EMBL/GenBank/DDBJ databases">
        <title>Human microbiome associated bacterial genomes.</title>
        <authorList>
            <person name="Sandstrom S."/>
            <person name="Salamzade R."/>
            <person name="Kalan L.R."/>
        </authorList>
    </citation>
    <scope>NUCLEOTIDE SEQUENCE [LARGE SCALE GENOMIC DNA]</scope>
    <source>
        <strain evidence="4">p3-SID1799</strain>
    </source>
</reference>
<comment type="caution">
    <text evidence="3">The sequence shown here is derived from an EMBL/GenBank/DDBJ whole genome shotgun (WGS) entry which is preliminary data.</text>
</comment>
<dbReference type="PANTHER" id="PTHR12993:SF11">
    <property type="entry name" value="N-ACETYLGLUCOSAMINYL-PHOSPHATIDYLINOSITOL DE-N-ACETYLASE"/>
    <property type="match status" value="1"/>
</dbReference>
<dbReference type="Proteomes" id="UP001525379">
    <property type="component" value="Unassembled WGS sequence"/>
</dbReference>
<dbReference type="InterPro" id="IPR024078">
    <property type="entry name" value="LmbE-like_dom_sf"/>
</dbReference>
<dbReference type="EC" id="3.5.1.115" evidence="2"/>
<evidence type="ECO:0000313" key="4">
    <source>
        <dbReference type="Proteomes" id="UP001525379"/>
    </source>
</evidence>
<evidence type="ECO:0000313" key="3">
    <source>
        <dbReference type="EMBL" id="MCT2043529.1"/>
    </source>
</evidence>
<dbReference type="NCBIfam" id="TIGR03446">
    <property type="entry name" value="mycothiol_Mca"/>
    <property type="match status" value="1"/>
</dbReference>
<dbReference type="InterPro" id="IPR003737">
    <property type="entry name" value="GlcNAc_PI_deacetylase-related"/>
</dbReference>
<sequence>MTLRLLAVHAHPDDESSKGAATYASYVERGAEVMVVSCTGGEAGDVLNQGLESRRHAERDLPGLRRLEMRAAQDILGVEHRWLGYVDSGMAREDGSLDWGTFASIPVEISVRPLIRLIRSFRPHVLVTYDENGGYPHPDHIRTHLISLEAWQSAGTNAYPELGEPWLISKLYYDRTMNAERAQSIVDRLAEADAEPTLRGTLEKVLGWMNEKPSTVTTRLEVGSYFARRDDALRAHASQVAPDDEFFFSVPRELERTSYPYEGYELVASRVPVSIPETDLFAGIDEATTQDELRAAGDYVDHAAFDGTAELSIGLEEASA</sequence>
<feature type="binding site" evidence="2">
    <location>
        <position position="11"/>
    </location>
    <ligand>
        <name>Zn(2+)</name>
        <dbReference type="ChEBI" id="CHEBI:29105"/>
    </ligand>
</feature>
<keyword evidence="1 2" id="KW-0862">Zinc</keyword>